<keyword evidence="1" id="KW-1133">Transmembrane helix</keyword>
<organism evidence="2 3">
    <name type="scientific">Maricaulis salignorans</name>
    <dbReference type="NCBI Taxonomy" id="144026"/>
    <lineage>
        <taxon>Bacteria</taxon>
        <taxon>Pseudomonadati</taxon>
        <taxon>Pseudomonadota</taxon>
        <taxon>Alphaproteobacteria</taxon>
        <taxon>Maricaulales</taxon>
        <taxon>Maricaulaceae</taxon>
        <taxon>Maricaulis</taxon>
    </lineage>
</organism>
<evidence type="ECO:0000313" key="3">
    <source>
        <dbReference type="Proteomes" id="UP000199759"/>
    </source>
</evidence>
<evidence type="ECO:0000256" key="1">
    <source>
        <dbReference type="SAM" id="Phobius"/>
    </source>
</evidence>
<sequence>MTMNDAFDQRLMAAFAEAAEPLNEQAEADAFSAKVVAQLSHPDRKRALVLGGAGSIGSAIAGTQLEGVFTQVQIPADGLIANFAFLMSPETMAALAMAVALGMVALILPRRLA</sequence>
<keyword evidence="1" id="KW-0472">Membrane</keyword>
<keyword evidence="3" id="KW-1185">Reference proteome</keyword>
<keyword evidence="1" id="KW-0812">Transmembrane</keyword>
<dbReference type="Proteomes" id="UP000199759">
    <property type="component" value="Unassembled WGS sequence"/>
</dbReference>
<evidence type="ECO:0000313" key="2">
    <source>
        <dbReference type="EMBL" id="SDM43264.1"/>
    </source>
</evidence>
<reference evidence="2 3" key="1">
    <citation type="submission" date="2016-10" db="EMBL/GenBank/DDBJ databases">
        <authorList>
            <person name="de Groot N.N."/>
        </authorList>
    </citation>
    <scope>NUCLEOTIDE SEQUENCE [LARGE SCALE GENOMIC DNA]</scope>
    <source>
        <strain evidence="2 3">DSM 16077</strain>
    </source>
</reference>
<name>A0A1G9T6B8_9PROT</name>
<accession>A0A1G9T6B8</accession>
<dbReference type="RefSeq" id="WP_143024103.1">
    <property type="nucleotide sequence ID" value="NZ_FNHG01000011.1"/>
</dbReference>
<dbReference type="EMBL" id="FNHG01000011">
    <property type="protein sequence ID" value="SDM43264.1"/>
    <property type="molecule type" value="Genomic_DNA"/>
</dbReference>
<protein>
    <submittedName>
        <fullName evidence="2">Uncharacterized protein</fullName>
    </submittedName>
</protein>
<dbReference type="OrthoDB" id="7632076at2"/>
<gene>
    <name evidence="2" type="ORF">SAMN04488568_11148</name>
</gene>
<proteinExistence type="predicted"/>
<dbReference type="STRING" id="144026.SAMN04488568_11148"/>
<feature type="transmembrane region" description="Helical" evidence="1">
    <location>
        <begin position="91"/>
        <end position="108"/>
    </location>
</feature>
<dbReference type="AlphaFoldDB" id="A0A1G9T6B8"/>